<reference evidence="8" key="1">
    <citation type="submission" date="2010-03" db="EMBL/GenBank/DDBJ databases">
        <title>The genome sequence of Synergistetes sp. SGP1.</title>
        <authorList>
            <consortium name="metaHIT consortium -- http://www.metahit.eu/"/>
            <person name="Pajon A."/>
            <person name="Turner K."/>
            <person name="Parkhill J."/>
            <person name="Wade W."/>
            <person name="Vartoukian S."/>
        </authorList>
    </citation>
    <scope>NUCLEOTIDE SEQUENCE [LARGE SCALE GENOMIC DNA]</scope>
    <source>
        <strain evidence="8">SGP1</strain>
    </source>
</reference>
<proteinExistence type="predicted"/>
<dbReference type="InterPro" id="IPR026351">
    <property type="entry name" value="rSAM_ArsS-like"/>
</dbReference>
<dbReference type="CDD" id="cd01335">
    <property type="entry name" value="Radical_SAM"/>
    <property type="match status" value="1"/>
</dbReference>
<keyword evidence="8" id="KW-1185">Reference proteome</keyword>
<dbReference type="GO" id="GO:0051536">
    <property type="term" value="F:iron-sulfur cluster binding"/>
    <property type="evidence" value="ECO:0007669"/>
    <property type="project" value="UniProtKB-KW"/>
</dbReference>
<feature type="domain" description="Arsenosugar biosynthesis radical SAM protein ArsS-like C-terminal" evidence="6">
    <location>
        <begin position="192"/>
        <end position="324"/>
    </location>
</feature>
<dbReference type="SFLD" id="SFLDS00029">
    <property type="entry name" value="Radical_SAM"/>
    <property type="match status" value="1"/>
</dbReference>
<sequence>MTFAGRDDPLACVPPFRGKLPDPRVGQTLERLDVLQVNVGRLCNLACRHCHVEAGPNRTEVMSRSTMEHCLRVLAAWGFRTLDITGGAPEMNPDFRFLVDRGTAAGVHVIVRTNLVILHESGYDDLPEFMAERGVEIVCSLPYYSERDCDRQRGAGTFRSAISMLRRLNELGYGKDDRLALNMVYNPGGAFLPPPQASMEQEYKLKLGAEYGIVFNRLFTITNNPVGRFGAFLVRSGNMAGYMRRLHDSFNPVAAEGMMCRSQLSVGWDGRLYDCDFNQALDWTVEGTDRIGDLRGDRPSRRNIRLGNHCYACTAGSGSSCGGATA</sequence>
<dbReference type="NCBIfam" id="TIGR04167">
    <property type="entry name" value="rSAM_SeCys"/>
    <property type="match status" value="1"/>
</dbReference>
<evidence type="ECO:0000256" key="2">
    <source>
        <dbReference type="ARBA" id="ARBA00022723"/>
    </source>
</evidence>
<dbReference type="InterPro" id="IPR013785">
    <property type="entry name" value="Aldolase_TIM"/>
</dbReference>
<keyword evidence="2" id="KW-0479">Metal-binding</keyword>
<dbReference type="Pfam" id="PF04055">
    <property type="entry name" value="Radical_SAM"/>
    <property type="match status" value="1"/>
</dbReference>
<dbReference type="Pfam" id="PF12345">
    <property type="entry name" value="DUF3641"/>
    <property type="match status" value="1"/>
</dbReference>
<dbReference type="InterPro" id="IPR007197">
    <property type="entry name" value="rSAM"/>
</dbReference>
<dbReference type="AlphaFoldDB" id="A0AB94IX25"/>
<dbReference type="PANTHER" id="PTHR43728">
    <property type="entry name" value="SLR0304 PROTEIN"/>
    <property type="match status" value="1"/>
</dbReference>
<dbReference type="GO" id="GO:0046872">
    <property type="term" value="F:metal ion binding"/>
    <property type="evidence" value="ECO:0007669"/>
    <property type="project" value="UniProtKB-KW"/>
</dbReference>
<dbReference type="Proteomes" id="UP000008957">
    <property type="component" value="Chromosome"/>
</dbReference>
<keyword evidence="1" id="KW-0949">S-adenosyl-L-methionine</keyword>
<dbReference type="PANTHER" id="PTHR43728:SF1">
    <property type="entry name" value="FE-S OXIDOREDUCTASE"/>
    <property type="match status" value="1"/>
</dbReference>
<organism evidence="7 8">
    <name type="scientific">Fretibacterium fastidiosum</name>
    <dbReference type="NCBI Taxonomy" id="651822"/>
    <lineage>
        <taxon>Bacteria</taxon>
        <taxon>Thermotogati</taxon>
        <taxon>Synergistota</taxon>
        <taxon>Synergistia</taxon>
        <taxon>Synergistales</taxon>
        <taxon>Aminobacteriaceae</taxon>
        <taxon>Fretibacterium</taxon>
    </lineage>
</organism>
<reference evidence="7 8" key="2">
    <citation type="submission" date="2010-03" db="EMBL/GenBank/DDBJ databases">
        <authorList>
            <person name="Pajon A."/>
        </authorList>
    </citation>
    <scope>NUCLEOTIDE SEQUENCE [LARGE SCALE GENOMIC DNA]</scope>
    <source>
        <strain evidence="7 8">SGP1</strain>
    </source>
</reference>
<evidence type="ECO:0000256" key="1">
    <source>
        <dbReference type="ARBA" id="ARBA00022691"/>
    </source>
</evidence>
<dbReference type="Gene3D" id="3.20.20.70">
    <property type="entry name" value="Aldolase class I"/>
    <property type="match status" value="1"/>
</dbReference>
<dbReference type="InterPro" id="IPR058240">
    <property type="entry name" value="rSAM_sf"/>
</dbReference>
<evidence type="ECO:0000313" key="8">
    <source>
        <dbReference type="Proteomes" id="UP000008957"/>
    </source>
</evidence>
<name>A0AB94IX25_9BACT</name>
<dbReference type="SUPFAM" id="SSF102114">
    <property type="entry name" value="Radical SAM enzymes"/>
    <property type="match status" value="1"/>
</dbReference>
<accession>A0AB94IX25</accession>
<dbReference type="SFLD" id="SFLDG01067">
    <property type="entry name" value="SPASM/twitch_domain_containing"/>
    <property type="match status" value="1"/>
</dbReference>
<feature type="domain" description="Radical SAM core" evidence="5">
    <location>
        <begin position="37"/>
        <end position="184"/>
    </location>
</feature>
<keyword evidence="4" id="KW-0411">Iron-sulfur</keyword>
<dbReference type="InterPro" id="IPR024521">
    <property type="entry name" value="ArsS-like_C"/>
</dbReference>
<gene>
    <name evidence="7" type="ORF">SY1_11700</name>
</gene>
<evidence type="ECO:0000256" key="4">
    <source>
        <dbReference type="ARBA" id="ARBA00023014"/>
    </source>
</evidence>
<protein>
    <submittedName>
        <fullName evidence="7">Predicted Fe-S oxidoreductases</fullName>
    </submittedName>
</protein>
<evidence type="ECO:0000313" key="7">
    <source>
        <dbReference type="EMBL" id="CBL28332.1"/>
    </source>
</evidence>
<dbReference type="RefSeq" id="WP_015556479.1">
    <property type="nucleotide sequence ID" value="NC_021038.1"/>
</dbReference>
<keyword evidence="3" id="KW-0408">Iron</keyword>
<evidence type="ECO:0000259" key="6">
    <source>
        <dbReference type="Pfam" id="PF12345"/>
    </source>
</evidence>
<dbReference type="GO" id="GO:0003824">
    <property type="term" value="F:catalytic activity"/>
    <property type="evidence" value="ECO:0007669"/>
    <property type="project" value="InterPro"/>
</dbReference>
<dbReference type="KEGG" id="sbr:SY1_11700"/>
<dbReference type="EMBL" id="FP929056">
    <property type="protein sequence ID" value="CBL28332.1"/>
    <property type="molecule type" value="Genomic_DNA"/>
</dbReference>
<evidence type="ECO:0000259" key="5">
    <source>
        <dbReference type="Pfam" id="PF04055"/>
    </source>
</evidence>
<evidence type="ECO:0000256" key="3">
    <source>
        <dbReference type="ARBA" id="ARBA00023004"/>
    </source>
</evidence>